<evidence type="ECO:0008006" key="5">
    <source>
        <dbReference type="Google" id="ProtNLM"/>
    </source>
</evidence>
<dbReference type="Proteomes" id="UP000215914">
    <property type="component" value="Unassembled WGS sequence"/>
</dbReference>
<proteinExistence type="predicted"/>
<name>A0A9K3HMH0_HELAN</name>
<feature type="chain" id="PRO_5039891125" description="Hydroxyproline-rich glycoprotein family protein" evidence="2">
    <location>
        <begin position="19"/>
        <end position="99"/>
    </location>
</feature>
<accession>A0A9K3HMH0</accession>
<evidence type="ECO:0000313" key="3">
    <source>
        <dbReference type="EMBL" id="KAF5781126.1"/>
    </source>
</evidence>
<dbReference type="Gramene" id="mRNA:HanXRQr2_Chr11g0479871">
    <property type="protein sequence ID" value="CDS:HanXRQr2_Chr11g0479871.1"/>
    <property type="gene ID" value="HanXRQr2_Chr11g0479871"/>
</dbReference>
<evidence type="ECO:0000313" key="4">
    <source>
        <dbReference type="Proteomes" id="UP000215914"/>
    </source>
</evidence>
<protein>
    <recommendedName>
        <fullName evidence="5">Hydroxyproline-rich glycoprotein family protein</fullName>
    </recommendedName>
</protein>
<sequence>MASTKLLILCFLVALTLSSNIEATAARRLLNIPGFPSMGGSFPTLQTPSLPTTFPPFGSTPSSGMPFFPLPTTMPTSPSVPSFPGIFTPPATATTTTNP</sequence>
<feature type="region of interest" description="Disordered" evidence="1">
    <location>
        <begin position="79"/>
        <end position="99"/>
    </location>
</feature>
<evidence type="ECO:0000256" key="1">
    <source>
        <dbReference type="SAM" id="MobiDB-lite"/>
    </source>
</evidence>
<keyword evidence="4" id="KW-1185">Reference proteome</keyword>
<gene>
    <name evidence="3" type="ORF">HanXRQr2_Chr11g0479871</name>
</gene>
<dbReference type="AlphaFoldDB" id="A0A9K3HMH0"/>
<reference evidence="3" key="2">
    <citation type="submission" date="2020-06" db="EMBL/GenBank/DDBJ databases">
        <title>Helianthus annuus Genome sequencing and assembly Release 2.</title>
        <authorList>
            <person name="Gouzy J."/>
            <person name="Langlade N."/>
            <person name="Munos S."/>
        </authorList>
    </citation>
    <scope>NUCLEOTIDE SEQUENCE</scope>
    <source>
        <tissue evidence="3">Leaves</tissue>
    </source>
</reference>
<organism evidence="3 4">
    <name type="scientific">Helianthus annuus</name>
    <name type="common">Common sunflower</name>
    <dbReference type="NCBI Taxonomy" id="4232"/>
    <lineage>
        <taxon>Eukaryota</taxon>
        <taxon>Viridiplantae</taxon>
        <taxon>Streptophyta</taxon>
        <taxon>Embryophyta</taxon>
        <taxon>Tracheophyta</taxon>
        <taxon>Spermatophyta</taxon>
        <taxon>Magnoliopsida</taxon>
        <taxon>eudicotyledons</taxon>
        <taxon>Gunneridae</taxon>
        <taxon>Pentapetalae</taxon>
        <taxon>asterids</taxon>
        <taxon>campanulids</taxon>
        <taxon>Asterales</taxon>
        <taxon>Asteraceae</taxon>
        <taxon>Asteroideae</taxon>
        <taxon>Heliantheae alliance</taxon>
        <taxon>Heliantheae</taxon>
        <taxon>Helianthus</taxon>
    </lineage>
</organism>
<evidence type="ECO:0000256" key="2">
    <source>
        <dbReference type="SAM" id="SignalP"/>
    </source>
</evidence>
<keyword evidence="2" id="KW-0732">Signal</keyword>
<comment type="caution">
    <text evidence="3">The sequence shown here is derived from an EMBL/GenBank/DDBJ whole genome shotgun (WGS) entry which is preliminary data.</text>
</comment>
<dbReference type="EMBL" id="MNCJ02000326">
    <property type="protein sequence ID" value="KAF5781126.1"/>
    <property type="molecule type" value="Genomic_DNA"/>
</dbReference>
<reference evidence="3" key="1">
    <citation type="journal article" date="2017" name="Nature">
        <title>The sunflower genome provides insights into oil metabolism, flowering and Asterid evolution.</title>
        <authorList>
            <person name="Badouin H."/>
            <person name="Gouzy J."/>
            <person name="Grassa C.J."/>
            <person name="Murat F."/>
            <person name="Staton S.E."/>
            <person name="Cottret L."/>
            <person name="Lelandais-Briere C."/>
            <person name="Owens G.L."/>
            <person name="Carrere S."/>
            <person name="Mayjonade B."/>
            <person name="Legrand L."/>
            <person name="Gill N."/>
            <person name="Kane N.C."/>
            <person name="Bowers J.E."/>
            <person name="Hubner S."/>
            <person name="Bellec A."/>
            <person name="Berard A."/>
            <person name="Berges H."/>
            <person name="Blanchet N."/>
            <person name="Boniface M.C."/>
            <person name="Brunel D."/>
            <person name="Catrice O."/>
            <person name="Chaidir N."/>
            <person name="Claudel C."/>
            <person name="Donnadieu C."/>
            <person name="Faraut T."/>
            <person name="Fievet G."/>
            <person name="Helmstetter N."/>
            <person name="King M."/>
            <person name="Knapp S.J."/>
            <person name="Lai Z."/>
            <person name="Le Paslier M.C."/>
            <person name="Lippi Y."/>
            <person name="Lorenzon L."/>
            <person name="Mandel J.R."/>
            <person name="Marage G."/>
            <person name="Marchand G."/>
            <person name="Marquand E."/>
            <person name="Bret-Mestries E."/>
            <person name="Morien E."/>
            <person name="Nambeesan S."/>
            <person name="Nguyen T."/>
            <person name="Pegot-Espagnet P."/>
            <person name="Pouilly N."/>
            <person name="Raftis F."/>
            <person name="Sallet E."/>
            <person name="Schiex T."/>
            <person name="Thomas J."/>
            <person name="Vandecasteele C."/>
            <person name="Vares D."/>
            <person name="Vear F."/>
            <person name="Vautrin S."/>
            <person name="Crespi M."/>
            <person name="Mangin B."/>
            <person name="Burke J.M."/>
            <person name="Salse J."/>
            <person name="Munos S."/>
            <person name="Vincourt P."/>
            <person name="Rieseberg L.H."/>
            <person name="Langlade N.B."/>
        </authorList>
    </citation>
    <scope>NUCLEOTIDE SEQUENCE</scope>
    <source>
        <tissue evidence="3">Leaves</tissue>
    </source>
</reference>
<feature type="signal peptide" evidence="2">
    <location>
        <begin position="1"/>
        <end position="18"/>
    </location>
</feature>